<evidence type="ECO:0000313" key="3">
    <source>
        <dbReference type="Proteomes" id="UP000006056"/>
    </source>
</evidence>
<proteinExistence type="predicted"/>
<dbReference type="STRING" id="926566.Terro_2257"/>
<dbReference type="AlphaFoldDB" id="I3ZHZ3"/>
<protein>
    <submittedName>
        <fullName evidence="2">Uncharacterized protein</fullName>
    </submittedName>
</protein>
<evidence type="ECO:0000313" key="2">
    <source>
        <dbReference type="EMBL" id="AFL88861.1"/>
    </source>
</evidence>
<evidence type="ECO:0000313" key="1">
    <source>
        <dbReference type="EMBL" id="AFL88521.1"/>
    </source>
</evidence>
<dbReference type="Proteomes" id="UP000006056">
    <property type="component" value="Chromosome"/>
</dbReference>
<reference evidence="2 3" key="1">
    <citation type="submission" date="2012-06" db="EMBL/GenBank/DDBJ databases">
        <title>Complete genome of Terriglobus roseus DSM 18391.</title>
        <authorList>
            <consortium name="US DOE Joint Genome Institute (JGI-PGF)"/>
            <person name="Lucas S."/>
            <person name="Copeland A."/>
            <person name="Lapidus A."/>
            <person name="Glavina del Rio T."/>
            <person name="Dalin E."/>
            <person name="Tice H."/>
            <person name="Bruce D."/>
            <person name="Goodwin L."/>
            <person name="Pitluck S."/>
            <person name="Peters L."/>
            <person name="Mikhailova N."/>
            <person name="Munk A.C.C."/>
            <person name="Kyrpides N."/>
            <person name="Mavromatis K."/>
            <person name="Ivanova N."/>
            <person name="Brettin T."/>
            <person name="Detter J.C."/>
            <person name="Han C."/>
            <person name="Larimer F."/>
            <person name="Land M."/>
            <person name="Hauser L."/>
            <person name="Markowitz V."/>
            <person name="Cheng J.-F."/>
            <person name="Hugenholtz P."/>
            <person name="Woyke T."/>
            <person name="Wu D."/>
            <person name="Brambilla E."/>
            <person name="Klenk H.-P."/>
            <person name="Eisen J.A."/>
        </authorList>
    </citation>
    <scope>NUCLEOTIDE SEQUENCE [LARGE SCALE GENOMIC DNA]</scope>
    <source>
        <strain evidence="2">DSM 18391</strain>
        <strain evidence="3">DSM 18391 / NRRL B-41598 / KBS 63</strain>
    </source>
</reference>
<dbReference type="EMBL" id="CP003379">
    <property type="protein sequence ID" value="AFL88861.1"/>
    <property type="molecule type" value="Genomic_DNA"/>
</dbReference>
<keyword evidence="3" id="KW-1185">Reference proteome</keyword>
<organism evidence="2 3">
    <name type="scientific">Terriglobus roseus (strain DSM 18391 / NRRL B-41598 / KBS 63)</name>
    <dbReference type="NCBI Taxonomy" id="926566"/>
    <lineage>
        <taxon>Bacteria</taxon>
        <taxon>Pseudomonadati</taxon>
        <taxon>Acidobacteriota</taxon>
        <taxon>Terriglobia</taxon>
        <taxon>Terriglobales</taxon>
        <taxon>Acidobacteriaceae</taxon>
        <taxon>Terriglobus</taxon>
    </lineage>
</organism>
<dbReference type="KEGG" id="trs:Terro_2621"/>
<dbReference type="KEGG" id="trs:Terro_2257"/>
<accession>I3ZHZ3</accession>
<sequence length="31" mass="3312">MLDVLAIALLFLLFGACLLYLRGCASLKGGR</sequence>
<gene>
    <name evidence="1" type="ordered locus">Terro_2257</name>
    <name evidence="2" type="ordered locus">Terro_2621</name>
</gene>
<dbReference type="EMBL" id="CP003379">
    <property type="protein sequence ID" value="AFL88521.1"/>
    <property type="molecule type" value="Genomic_DNA"/>
</dbReference>
<name>I3ZHZ3_TERRK</name>
<dbReference type="HOGENOM" id="CLU_3398946_0_0_0"/>